<name>C0E9P6_9FIRM</name>
<comment type="caution">
    <text evidence="1">The sequence shown here is derived from an EMBL/GenBank/DDBJ whole genome shotgun (WGS) entry which is preliminary data.</text>
</comment>
<organism evidence="1 2">
    <name type="scientific">[Clostridium] methylpentosum DSM 5476</name>
    <dbReference type="NCBI Taxonomy" id="537013"/>
    <lineage>
        <taxon>Bacteria</taxon>
        <taxon>Bacillati</taxon>
        <taxon>Bacillota</taxon>
        <taxon>Clostridia</taxon>
        <taxon>Eubacteriales</taxon>
        <taxon>Oscillospiraceae</taxon>
        <taxon>Oscillospiraceae incertae sedis</taxon>
    </lineage>
</organism>
<dbReference type="AlphaFoldDB" id="C0E9P6"/>
<evidence type="ECO:0000313" key="1">
    <source>
        <dbReference type="EMBL" id="EEG31811.1"/>
    </source>
</evidence>
<protein>
    <submittedName>
        <fullName evidence="1">Uncharacterized protein</fullName>
    </submittedName>
</protein>
<accession>C0E9P6</accession>
<reference evidence="1 2" key="2">
    <citation type="submission" date="2009-02" db="EMBL/GenBank/DDBJ databases">
        <title>Draft genome sequence of Clostridium methylpentosum (DSM 5476).</title>
        <authorList>
            <person name="Sudarsanam P."/>
            <person name="Ley R."/>
            <person name="Guruge J."/>
            <person name="Turnbaugh P.J."/>
            <person name="Mahowald M."/>
            <person name="Liep D."/>
            <person name="Gordon J."/>
        </authorList>
    </citation>
    <scope>NUCLEOTIDE SEQUENCE [LARGE SCALE GENOMIC DNA]</scope>
    <source>
        <strain evidence="1 2">DSM 5476</strain>
    </source>
</reference>
<reference evidence="1 2" key="1">
    <citation type="submission" date="2009-01" db="EMBL/GenBank/DDBJ databases">
        <authorList>
            <person name="Fulton L."/>
            <person name="Clifton S."/>
            <person name="Fulton B."/>
            <person name="Xu J."/>
            <person name="Minx P."/>
            <person name="Pepin K.H."/>
            <person name="Johnson M."/>
            <person name="Bhonagiri V."/>
            <person name="Nash W.E."/>
            <person name="Mardis E.R."/>
            <person name="Wilson R.K."/>
        </authorList>
    </citation>
    <scope>NUCLEOTIDE SEQUENCE [LARGE SCALE GENOMIC DNA]</scope>
    <source>
        <strain evidence="1 2">DSM 5476</strain>
    </source>
</reference>
<dbReference type="STRING" id="537013.CLOSTMETH_00545"/>
<dbReference type="Proteomes" id="UP000003340">
    <property type="component" value="Unassembled WGS sequence"/>
</dbReference>
<proteinExistence type="predicted"/>
<dbReference type="HOGENOM" id="CLU_1265121_0_0_9"/>
<keyword evidence="2" id="KW-1185">Reference proteome</keyword>
<gene>
    <name evidence="1" type="ORF">CLOSTMETH_00545</name>
</gene>
<sequence length="218" mass="25223">MSEREQHNKVLLPYLFLNKYCWIIGTKYRKVRNFNSEEMIIVYTEHELKELRKAIYEFTADQLMWEILCINAVAQHSPALDVVRNKLLSLPKTFGLIMQNSVRSPDIKKLTQAVNQGTQLFIQYVNCVFQGGTDATALKQKLSENIELIAKCLHQINAQWGTQQWMTLIQHQVELTDAVMDSAKQGKYETWENILPIIRKLKMDMADYLAQGICSANP</sequence>
<dbReference type="EMBL" id="ACEC01000021">
    <property type="protein sequence ID" value="EEG31811.1"/>
    <property type="molecule type" value="Genomic_DNA"/>
</dbReference>
<evidence type="ECO:0000313" key="2">
    <source>
        <dbReference type="Proteomes" id="UP000003340"/>
    </source>
</evidence>